<dbReference type="InterPro" id="IPR003646">
    <property type="entry name" value="SH3-like_bac-type"/>
</dbReference>
<dbReference type="Proteomes" id="UP001206128">
    <property type="component" value="Unassembled WGS sequence"/>
</dbReference>
<evidence type="ECO:0000259" key="2">
    <source>
        <dbReference type="PROSITE" id="PS51781"/>
    </source>
</evidence>
<evidence type="ECO:0000313" key="4">
    <source>
        <dbReference type="Proteomes" id="UP001206128"/>
    </source>
</evidence>
<reference evidence="3" key="1">
    <citation type="submission" date="2022-06" db="EMBL/GenBank/DDBJ databases">
        <title>Genomic Encyclopedia of Archaeal and Bacterial Type Strains, Phase II (KMG-II): from individual species to whole genera.</title>
        <authorList>
            <person name="Goeker M."/>
        </authorList>
    </citation>
    <scope>NUCLEOTIDE SEQUENCE</scope>
    <source>
        <strain evidence="3">DSM 43935</strain>
    </source>
</reference>
<evidence type="ECO:0000256" key="1">
    <source>
        <dbReference type="SAM" id="Phobius"/>
    </source>
</evidence>
<accession>A0AAE3GNU1</accession>
<evidence type="ECO:0000313" key="3">
    <source>
        <dbReference type="EMBL" id="MCP2169438.1"/>
    </source>
</evidence>
<feature type="transmembrane region" description="Helical" evidence="1">
    <location>
        <begin position="20"/>
        <end position="41"/>
    </location>
</feature>
<keyword evidence="1" id="KW-1133">Transmembrane helix</keyword>
<dbReference type="EMBL" id="JAMTCK010000018">
    <property type="protein sequence ID" value="MCP2169438.1"/>
    <property type="molecule type" value="Genomic_DNA"/>
</dbReference>
<organism evidence="3 4">
    <name type="scientific">Goodfellowiella coeruleoviolacea</name>
    <dbReference type="NCBI Taxonomy" id="334858"/>
    <lineage>
        <taxon>Bacteria</taxon>
        <taxon>Bacillati</taxon>
        <taxon>Actinomycetota</taxon>
        <taxon>Actinomycetes</taxon>
        <taxon>Pseudonocardiales</taxon>
        <taxon>Pseudonocardiaceae</taxon>
        <taxon>Goodfellowiella</taxon>
    </lineage>
</organism>
<keyword evidence="1" id="KW-0812">Transmembrane</keyword>
<name>A0AAE3GNU1_9PSEU</name>
<feature type="domain" description="SH3b" evidence="2">
    <location>
        <begin position="44"/>
        <end position="119"/>
    </location>
</feature>
<sequence>MYGGVADSQPMLSTLFGRTARWTVSLVAVVATVLVGTAIPASAAASGTVKTSGTALSVRRAPSLKATVVGSVANGTQISIDCQQTGSLVTGGTYEDTYTWDYVPSLGGYVSDAYIYTGSNGRIAPDCGVGTGSAQCNPGDCAAEARFVPGDGSMVVYDKLGDGHSAVVQYWLRGGVGPLTVWNPNGTGTSVTQKIGVAAGDWVFYRVCVGEHGTRTVDTRSCSAGLTDYR</sequence>
<gene>
    <name evidence="3" type="ORF">LX83_006323</name>
</gene>
<protein>
    <submittedName>
        <fullName evidence="3">Bacterial SH3 domain</fullName>
    </submittedName>
</protein>
<comment type="caution">
    <text evidence="3">The sequence shown here is derived from an EMBL/GenBank/DDBJ whole genome shotgun (WGS) entry which is preliminary data.</text>
</comment>
<keyword evidence="1" id="KW-0472">Membrane</keyword>
<dbReference type="AlphaFoldDB" id="A0AAE3GNU1"/>
<keyword evidence="4" id="KW-1185">Reference proteome</keyword>
<dbReference type="Gene3D" id="2.30.30.40">
    <property type="entry name" value="SH3 Domains"/>
    <property type="match status" value="1"/>
</dbReference>
<dbReference type="PROSITE" id="PS51781">
    <property type="entry name" value="SH3B"/>
    <property type="match status" value="1"/>
</dbReference>
<proteinExistence type="predicted"/>